<evidence type="ECO:0000313" key="3">
    <source>
        <dbReference type="Proteomes" id="UP001596415"/>
    </source>
</evidence>
<organism evidence="2 3">
    <name type="scientific">Jejudonia soesokkakensis</name>
    <dbReference type="NCBI Taxonomy" id="1323432"/>
    <lineage>
        <taxon>Bacteria</taxon>
        <taxon>Pseudomonadati</taxon>
        <taxon>Bacteroidota</taxon>
        <taxon>Flavobacteriia</taxon>
        <taxon>Flavobacteriales</taxon>
        <taxon>Flavobacteriaceae</taxon>
        <taxon>Jejudonia</taxon>
    </lineage>
</organism>
<gene>
    <name evidence="2" type="ORF">ACFQO1_12610</name>
</gene>
<accession>A0ABW2MY03</accession>
<proteinExistence type="predicted"/>
<dbReference type="Proteomes" id="UP001596415">
    <property type="component" value="Unassembled WGS sequence"/>
</dbReference>
<dbReference type="Pfam" id="PF12867">
    <property type="entry name" value="DinB_2"/>
    <property type="match status" value="1"/>
</dbReference>
<sequence>MEDSKNLSVRFKEVLFHGTWVANTNYRAQLENLDWQTATTHIADLNSIAALTQHINYYIKGVNQVFDGGQLEIRDTYSFDFPEVTSQEQWKTILNEFWKNANDFASYIEALSEEKLATHFVDKKYGSYLRNVEGMIEHCYYHLGQIVLIKKMLQKQ</sequence>
<dbReference type="RefSeq" id="WP_380218510.1">
    <property type="nucleotide sequence ID" value="NZ_JBHTBN010000007.1"/>
</dbReference>
<comment type="caution">
    <text evidence="2">The sequence shown here is derived from an EMBL/GenBank/DDBJ whole genome shotgun (WGS) entry which is preliminary data.</text>
</comment>
<evidence type="ECO:0000259" key="1">
    <source>
        <dbReference type="Pfam" id="PF12867"/>
    </source>
</evidence>
<dbReference type="InterPro" id="IPR034660">
    <property type="entry name" value="DinB/YfiT-like"/>
</dbReference>
<reference evidence="3" key="1">
    <citation type="journal article" date="2019" name="Int. J. Syst. Evol. Microbiol.">
        <title>The Global Catalogue of Microorganisms (GCM) 10K type strain sequencing project: providing services to taxonomists for standard genome sequencing and annotation.</title>
        <authorList>
            <consortium name="The Broad Institute Genomics Platform"/>
            <consortium name="The Broad Institute Genome Sequencing Center for Infectious Disease"/>
            <person name="Wu L."/>
            <person name="Ma J."/>
        </authorList>
    </citation>
    <scope>NUCLEOTIDE SEQUENCE [LARGE SCALE GENOMIC DNA]</scope>
    <source>
        <strain evidence="3">CGMCC 1.16306</strain>
    </source>
</reference>
<dbReference type="EMBL" id="JBHTBN010000007">
    <property type="protein sequence ID" value="MFC7358535.1"/>
    <property type="molecule type" value="Genomic_DNA"/>
</dbReference>
<dbReference type="InterPro" id="IPR024775">
    <property type="entry name" value="DinB-like"/>
</dbReference>
<feature type="domain" description="DinB-like" evidence="1">
    <location>
        <begin position="30"/>
        <end position="144"/>
    </location>
</feature>
<dbReference type="SUPFAM" id="SSF109854">
    <property type="entry name" value="DinB/YfiT-like putative metalloenzymes"/>
    <property type="match status" value="1"/>
</dbReference>
<name>A0ABW2MY03_9FLAO</name>
<keyword evidence="3" id="KW-1185">Reference proteome</keyword>
<dbReference type="Gene3D" id="1.20.120.450">
    <property type="entry name" value="dinb family like domain"/>
    <property type="match status" value="1"/>
</dbReference>
<evidence type="ECO:0000313" key="2">
    <source>
        <dbReference type="EMBL" id="MFC7358535.1"/>
    </source>
</evidence>
<protein>
    <submittedName>
        <fullName evidence="2">DinB family protein</fullName>
    </submittedName>
</protein>